<evidence type="ECO:0000313" key="2">
    <source>
        <dbReference type="Proteomes" id="UP001596011"/>
    </source>
</evidence>
<accession>A0ABV9HKI6</accession>
<reference evidence="2" key="1">
    <citation type="journal article" date="2019" name="Int. J. Syst. Evol. Microbiol.">
        <title>The Global Catalogue of Microorganisms (GCM) 10K type strain sequencing project: providing services to taxonomists for standard genome sequencing and annotation.</title>
        <authorList>
            <consortium name="The Broad Institute Genomics Platform"/>
            <consortium name="The Broad Institute Genome Sequencing Center for Infectious Disease"/>
            <person name="Wu L."/>
            <person name="Ma J."/>
        </authorList>
    </citation>
    <scope>NUCLEOTIDE SEQUENCE [LARGE SCALE GENOMIC DNA]</scope>
    <source>
        <strain evidence="2">CCUG 42722</strain>
    </source>
</reference>
<name>A0ABV9HKI6_9MICO</name>
<keyword evidence="2" id="KW-1185">Reference proteome</keyword>
<gene>
    <name evidence="1" type="ORF">ACFO6V_19600</name>
</gene>
<evidence type="ECO:0000313" key="1">
    <source>
        <dbReference type="EMBL" id="MFC4630459.1"/>
    </source>
</evidence>
<organism evidence="1 2">
    <name type="scientific">Promicromonospora alba</name>
    <dbReference type="NCBI Taxonomy" id="1616110"/>
    <lineage>
        <taxon>Bacteria</taxon>
        <taxon>Bacillati</taxon>
        <taxon>Actinomycetota</taxon>
        <taxon>Actinomycetes</taxon>
        <taxon>Micrococcales</taxon>
        <taxon>Promicromonosporaceae</taxon>
        <taxon>Promicromonospora</taxon>
    </lineage>
</organism>
<dbReference type="EMBL" id="JBHSFI010000006">
    <property type="protein sequence ID" value="MFC4630459.1"/>
    <property type="molecule type" value="Genomic_DNA"/>
</dbReference>
<dbReference type="RefSeq" id="WP_377138219.1">
    <property type="nucleotide sequence ID" value="NZ_JBHSFI010000006.1"/>
</dbReference>
<proteinExistence type="predicted"/>
<dbReference type="Proteomes" id="UP001596011">
    <property type="component" value="Unassembled WGS sequence"/>
</dbReference>
<protein>
    <submittedName>
        <fullName evidence="1">Uncharacterized protein</fullName>
    </submittedName>
</protein>
<comment type="caution">
    <text evidence="1">The sequence shown here is derived from an EMBL/GenBank/DDBJ whole genome shotgun (WGS) entry which is preliminary data.</text>
</comment>
<sequence>MPSTLHLSSMLGAVRAFGGPVPAPPPPGRFARPAVPEDVEQRLESVTSRARRSVLDPLARERGTGTVGFPRRLNLPSLDGTTAAAVQVDERTCGSAVLAMLGLAGDPRAALRLASGDPAEQFVRLQHAVQAATNRRGLVVAGWPRTYGTPPWGAARFATYGGVRYTHRVAGSRALLEAAVASARAGVPVPLYTGGDVTGGWDSAVPRHVVLLTLADGEGADGSAVLYEPSGAGLHTVPVAALLDPPPAPSGRADISQSTGDRTAARVRKALTAALGGWPHVAWVLLPERAGRWHGDESRVTMEAPDEEAR</sequence>